<dbReference type="GO" id="GO:0006508">
    <property type="term" value="P:proteolysis"/>
    <property type="evidence" value="ECO:0007669"/>
    <property type="project" value="UniProtKB-KW"/>
</dbReference>
<accession>A0A1P9WVZ0</accession>
<dbReference type="InterPro" id="IPR008754">
    <property type="entry name" value="Peptidase_M43"/>
</dbReference>
<keyword evidence="8" id="KW-1015">Disulfide bond</keyword>
<keyword evidence="3" id="KW-0479">Metal-binding</keyword>
<dbReference type="CDD" id="cd04275">
    <property type="entry name" value="ZnMc_pappalysin_like"/>
    <property type="match status" value="1"/>
</dbReference>
<feature type="domain" description="Secretion system C-terminal sorting" evidence="10">
    <location>
        <begin position="380"/>
        <end position="455"/>
    </location>
</feature>
<evidence type="ECO:0000313" key="11">
    <source>
        <dbReference type="EMBL" id="AQG79488.1"/>
    </source>
</evidence>
<dbReference type="PANTHER" id="PTHR47466:SF1">
    <property type="entry name" value="METALLOPROTEASE MEP1 (AFU_ORTHOLOGUE AFUA_1G07730)-RELATED"/>
    <property type="match status" value="1"/>
</dbReference>
<name>A0A1P9WVZ0_9BACT</name>
<dbReference type="Proteomes" id="UP000187941">
    <property type="component" value="Chromosome"/>
</dbReference>
<dbReference type="PANTHER" id="PTHR47466">
    <property type="match status" value="1"/>
</dbReference>
<keyword evidence="5" id="KW-0378">Hydrolase</keyword>
<evidence type="ECO:0000259" key="10">
    <source>
        <dbReference type="Pfam" id="PF18962"/>
    </source>
</evidence>
<dbReference type="NCBIfam" id="TIGR04183">
    <property type="entry name" value="Por_Secre_tail"/>
    <property type="match status" value="1"/>
</dbReference>
<keyword evidence="7" id="KW-0482">Metalloprotease</keyword>
<organism evidence="11 12">
    <name type="scientific">Spirosoma montaniterrae</name>
    <dbReference type="NCBI Taxonomy" id="1178516"/>
    <lineage>
        <taxon>Bacteria</taxon>
        <taxon>Pseudomonadati</taxon>
        <taxon>Bacteroidota</taxon>
        <taxon>Cytophagia</taxon>
        <taxon>Cytophagales</taxon>
        <taxon>Cytophagaceae</taxon>
        <taxon>Spirosoma</taxon>
    </lineage>
</organism>
<reference evidence="11 12" key="1">
    <citation type="submission" date="2016-01" db="EMBL/GenBank/DDBJ databases">
        <authorList>
            <person name="Oliw E.H."/>
        </authorList>
    </citation>
    <scope>NUCLEOTIDE SEQUENCE [LARGE SCALE GENOMIC DNA]</scope>
    <source>
        <strain evidence="11 12">DY10</strain>
    </source>
</reference>
<evidence type="ECO:0000256" key="6">
    <source>
        <dbReference type="ARBA" id="ARBA00022833"/>
    </source>
</evidence>
<proteinExistence type="inferred from homology"/>
<dbReference type="GO" id="GO:0046872">
    <property type="term" value="F:metal ion binding"/>
    <property type="evidence" value="ECO:0007669"/>
    <property type="project" value="UniProtKB-KW"/>
</dbReference>
<dbReference type="SUPFAM" id="SSF55486">
    <property type="entry name" value="Metalloproteases ('zincins'), catalytic domain"/>
    <property type="match status" value="1"/>
</dbReference>
<keyword evidence="2" id="KW-0645">Protease</keyword>
<evidence type="ECO:0000259" key="9">
    <source>
        <dbReference type="Pfam" id="PF05572"/>
    </source>
</evidence>
<dbReference type="InterPro" id="IPR024079">
    <property type="entry name" value="MetalloPept_cat_dom_sf"/>
</dbReference>
<dbReference type="GO" id="GO:0008237">
    <property type="term" value="F:metallopeptidase activity"/>
    <property type="evidence" value="ECO:0007669"/>
    <property type="project" value="UniProtKB-KW"/>
</dbReference>
<comment type="similarity">
    <text evidence="1">Belongs to the peptidase M43B family.</text>
</comment>
<protein>
    <submittedName>
        <fullName evidence="11">Ulilysin</fullName>
    </submittedName>
</protein>
<keyword evidence="12" id="KW-1185">Reference proteome</keyword>
<evidence type="ECO:0000256" key="4">
    <source>
        <dbReference type="ARBA" id="ARBA00022729"/>
    </source>
</evidence>
<dbReference type="EMBL" id="CP014263">
    <property type="protein sequence ID" value="AQG79488.1"/>
    <property type="molecule type" value="Genomic_DNA"/>
</dbReference>
<evidence type="ECO:0000256" key="5">
    <source>
        <dbReference type="ARBA" id="ARBA00022801"/>
    </source>
</evidence>
<keyword evidence="6" id="KW-0862">Zinc</keyword>
<dbReference type="Pfam" id="PF18962">
    <property type="entry name" value="Por_Secre_tail"/>
    <property type="match status" value="1"/>
</dbReference>
<dbReference type="STRING" id="1178516.AWR27_09240"/>
<sequence>MIKRVSNRVYQRIRTGRLWLAGSFMLIACQLTYAQMPGSTRAFGMTPHRCGLVEHERILQQRDPNRLRQVEDLNRKVAQALFQTQNLRQQADQTIYRIPVVVHVIHSNPSGQIGGPNNVNISDEQIRSQIQVLNEDYRRREGTNGFNTNPLGADAMIEFYLATTDPSGQPSNGITRHYYADKASFNVFDDDVLLSQIAYWPSDRYLNVWVTKLDDYLGYTQFPTAADTLGGLPANTNELTDGTIIDYRVFGRRTGTITLPLYLLGRTVTHEIGHWLGLIHTWGDGAGCNEDYVADTPPMQDGSVAPQSCRQTFSNCNGRGQTRDLMENYMNYWPDACMNMFTAGQVARMRTVLTVSPRRARLIRAAGTPLTESETLDVFVYPNPASSDPAVEVRLKGFQSFTVDVFDASGRQTYTMAYFDVPSTRLTIPVFGLPRGVYVVRVKTDSETASKRLLVL</sequence>
<evidence type="ECO:0000256" key="7">
    <source>
        <dbReference type="ARBA" id="ARBA00023049"/>
    </source>
</evidence>
<feature type="domain" description="Peptidase M43 pregnancy-associated plasma-A" evidence="9">
    <location>
        <begin position="267"/>
        <end position="353"/>
    </location>
</feature>
<dbReference type="KEGG" id="smon:AWR27_09240"/>
<dbReference type="PROSITE" id="PS51257">
    <property type="entry name" value="PROKAR_LIPOPROTEIN"/>
    <property type="match status" value="1"/>
</dbReference>
<evidence type="ECO:0000313" key="12">
    <source>
        <dbReference type="Proteomes" id="UP000187941"/>
    </source>
</evidence>
<evidence type="ECO:0000256" key="1">
    <source>
        <dbReference type="ARBA" id="ARBA00008721"/>
    </source>
</evidence>
<dbReference type="InterPro" id="IPR026444">
    <property type="entry name" value="Secre_tail"/>
</dbReference>
<evidence type="ECO:0000256" key="8">
    <source>
        <dbReference type="ARBA" id="ARBA00023157"/>
    </source>
</evidence>
<evidence type="ECO:0000256" key="2">
    <source>
        <dbReference type="ARBA" id="ARBA00022670"/>
    </source>
</evidence>
<keyword evidence="4" id="KW-0732">Signal</keyword>
<dbReference type="Pfam" id="PF05572">
    <property type="entry name" value="Peptidase_M43"/>
    <property type="match status" value="1"/>
</dbReference>
<dbReference type="OrthoDB" id="6278496at2"/>
<dbReference type="AlphaFoldDB" id="A0A1P9WVZ0"/>
<dbReference type="Gene3D" id="3.40.390.10">
    <property type="entry name" value="Collagenase (Catalytic Domain)"/>
    <property type="match status" value="1"/>
</dbReference>
<evidence type="ECO:0000256" key="3">
    <source>
        <dbReference type="ARBA" id="ARBA00022723"/>
    </source>
</evidence>
<gene>
    <name evidence="11" type="ORF">AWR27_09240</name>
</gene>